<dbReference type="Gene3D" id="3.40.50.2300">
    <property type="match status" value="1"/>
</dbReference>
<dbReference type="Pfam" id="PF00072">
    <property type="entry name" value="Response_reg"/>
    <property type="match status" value="1"/>
</dbReference>
<dbReference type="InterPro" id="IPR011006">
    <property type="entry name" value="CheY-like_superfamily"/>
</dbReference>
<evidence type="ECO:0000313" key="6">
    <source>
        <dbReference type="EMBL" id="CAB4866733.1"/>
    </source>
</evidence>
<evidence type="ECO:0000256" key="2">
    <source>
        <dbReference type="SAM" id="MobiDB-lite"/>
    </source>
</evidence>
<dbReference type="SMART" id="SM00421">
    <property type="entry name" value="HTH_LUXR"/>
    <property type="match status" value="1"/>
</dbReference>
<evidence type="ECO:0000313" key="7">
    <source>
        <dbReference type="EMBL" id="CAB5004319.1"/>
    </source>
</evidence>
<dbReference type="AlphaFoldDB" id="A0A6J6Q839"/>
<dbReference type="EMBL" id="CAEZXZ010000093">
    <property type="protein sequence ID" value="CAB4705563.1"/>
    <property type="molecule type" value="Genomic_DNA"/>
</dbReference>
<evidence type="ECO:0000313" key="8">
    <source>
        <dbReference type="EMBL" id="CAB5017196.1"/>
    </source>
</evidence>
<dbReference type="InterPro" id="IPR000792">
    <property type="entry name" value="Tscrpt_reg_LuxR_C"/>
</dbReference>
<dbReference type="InterPro" id="IPR039420">
    <property type="entry name" value="WalR-like"/>
</dbReference>
<dbReference type="GO" id="GO:0000160">
    <property type="term" value="P:phosphorelay signal transduction system"/>
    <property type="evidence" value="ECO:0007669"/>
    <property type="project" value="InterPro"/>
</dbReference>
<dbReference type="InterPro" id="IPR016032">
    <property type="entry name" value="Sig_transdc_resp-reg_C-effctor"/>
</dbReference>
<dbReference type="EMBL" id="CAEZWW010000024">
    <property type="protein sequence ID" value="CAB4665453.1"/>
    <property type="molecule type" value="Genomic_DNA"/>
</dbReference>
<dbReference type="Pfam" id="PF00196">
    <property type="entry name" value="GerE"/>
    <property type="match status" value="1"/>
</dbReference>
<feature type="domain" description="Response regulatory" evidence="3">
    <location>
        <begin position="5"/>
        <end position="114"/>
    </location>
</feature>
<dbReference type="PANTHER" id="PTHR43214:SF44">
    <property type="entry name" value="TWO-COMPONENT RESPONSE REGULATOR"/>
    <property type="match status" value="1"/>
</dbReference>
<dbReference type="SUPFAM" id="SSF52172">
    <property type="entry name" value="CheY-like"/>
    <property type="match status" value="1"/>
</dbReference>
<reference evidence="5" key="1">
    <citation type="submission" date="2020-05" db="EMBL/GenBank/DDBJ databases">
        <authorList>
            <person name="Chiriac C."/>
            <person name="Salcher M."/>
            <person name="Ghai R."/>
            <person name="Kavagutti S V."/>
        </authorList>
    </citation>
    <scope>NUCLEOTIDE SEQUENCE</scope>
</reference>
<dbReference type="GO" id="GO:0003677">
    <property type="term" value="F:DNA binding"/>
    <property type="evidence" value="ECO:0007669"/>
    <property type="project" value="UniProtKB-KW"/>
</dbReference>
<evidence type="ECO:0000256" key="1">
    <source>
        <dbReference type="ARBA" id="ARBA00023125"/>
    </source>
</evidence>
<protein>
    <submittedName>
        <fullName evidence="5">Unannotated protein</fullName>
    </submittedName>
</protein>
<evidence type="ECO:0000313" key="4">
    <source>
        <dbReference type="EMBL" id="CAB4665453.1"/>
    </source>
</evidence>
<dbReference type="InterPro" id="IPR001789">
    <property type="entry name" value="Sig_transdc_resp-reg_receiver"/>
</dbReference>
<dbReference type="SUPFAM" id="SSF46894">
    <property type="entry name" value="C-terminal effector domain of the bipartite response regulators"/>
    <property type="match status" value="1"/>
</dbReference>
<evidence type="ECO:0000259" key="3">
    <source>
        <dbReference type="PROSITE" id="PS50110"/>
    </source>
</evidence>
<gene>
    <name evidence="4" type="ORF">UFOPK2310_00325</name>
    <name evidence="5" type="ORF">UFOPK2625_00724</name>
    <name evidence="6" type="ORF">UFOPK3425_00422</name>
    <name evidence="7" type="ORF">UFOPK4043_00718</name>
    <name evidence="8" type="ORF">UFOPK4092_00726</name>
</gene>
<evidence type="ECO:0000313" key="5">
    <source>
        <dbReference type="EMBL" id="CAB4705563.1"/>
    </source>
</evidence>
<dbReference type="SMART" id="SM00448">
    <property type="entry name" value="REC"/>
    <property type="match status" value="1"/>
</dbReference>
<proteinExistence type="predicted"/>
<dbReference type="GO" id="GO:0006355">
    <property type="term" value="P:regulation of DNA-templated transcription"/>
    <property type="evidence" value="ECO:0007669"/>
    <property type="project" value="InterPro"/>
</dbReference>
<organism evidence="5">
    <name type="scientific">freshwater metagenome</name>
    <dbReference type="NCBI Taxonomy" id="449393"/>
    <lineage>
        <taxon>unclassified sequences</taxon>
        <taxon>metagenomes</taxon>
        <taxon>ecological metagenomes</taxon>
    </lineage>
</organism>
<dbReference type="PANTHER" id="PTHR43214">
    <property type="entry name" value="TWO-COMPONENT RESPONSE REGULATOR"/>
    <property type="match status" value="1"/>
</dbReference>
<dbReference type="EMBL" id="CAFBLV010000058">
    <property type="protein sequence ID" value="CAB4866733.1"/>
    <property type="molecule type" value="Genomic_DNA"/>
</dbReference>
<feature type="region of interest" description="Disordered" evidence="2">
    <location>
        <begin position="127"/>
        <end position="146"/>
    </location>
</feature>
<accession>A0A6J6Q839</accession>
<dbReference type="PROSITE" id="PS50110">
    <property type="entry name" value="RESPONSE_REGULATORY"/>
    <property type="match status" value="1"/>
</dbReference>
<dbReference type="EMBL" id="CAFBPA010000088">
    <property type="protein sequence ID" value="CAB5004319.1"/>
    <property type="molecule type" value="Genomic_DNA"/>
</dbReference>
<keyword evidence="1" id="KW-0238">DNA-binding</keyword>
<dbReference type="EMBL" id="CAFBPJ010000066">
    <property type="protein sequence ID" value="CAB5017196.1"/>
    <property type="molecule type" value="Genomic_DNA"/>
</dbReference>
<dbReference type="CDD" id="cd00156">
    <property type="entry name" value="REC"/>
    <property type="match status" value="1"/>
</dbReference>
<dbReference type="Gene3D" id="1.10.10.10">
    <property type="entry name" value="Winged helix-like DNA-binding domain superfamily/Winged helix DNA-binding domain"/>
    <property type="match status" value="1"/>
</dbReference>
<dbReference type="InterPro" id="IPR036388">
    <property type="entry name" value="WH-like_DNA-bd_sf"/>
</dbReference>
<name>A0A6J6Q839_9ZZZZ</name>
<sequence>MGNCRVVIVDNDAFTRTTLAAALSGKNFEVVAAVGKASQCLALPDLNTVHVALLDLDLGDGPTGLDLAKALRERYPKIGIVLLTTYDDPRLVASNLPPLPKGGIHLRKRDVHEMKIVAQAVLEAATKPVSQRSGPGADGPTLTQTQNEVLRDVVQGLSNAQIAEKRGTSNSAVEKMVARIAERLGISPDDGNVRVILTQEYLKLTGKLDAGE</sequence>